<evidence type="ECO:0000256" key="6">
    <source>
        <dbReference type="ARBA" id="ARBA00023277"/>
    </source>
</evidence>
<keyword evidence="4" id="KW-0479">Metal-binding</keyword>
<dbReference type="InterPro" id="IPR023214">
    <property type="entry name" value="HAD_sf"/>
</dbReference>
<evidence type="ECO:0000256" key="2">
    <source>
        <dbReference type="ARBA" id="ARBA00005628"/>
    </source>
</evidence>
<keyword evidence="9" id="KW-0812">Transmembrane</keyword>
<organism evidence="10 11">
    <name type="scientific">Poriferisphaera corsica</name>
    <dbReference type="NCBI Taxonomy" id="2528020"/>
    <lineage>
        <taxon>Bacteria</taxon>
        <taxon>Pseudomonadati</taxon>
        <taxon>Planctomycetota</taxon>
        <taxon>Phycisphaerae</taxon>
        <taxon>Phycisphaerales</taxon>
        <taxon>Phycisphaeraceae</taxon>
        <taxon>Poriferisphaera</taxon>
    </lineage>
</organism>
<evidence type="ECO:0000313" key="11">
    <source>
        <dbReference type="Proteomes" id="UP000317369"/>
    </source>
</evidence>
<sequence length="464" mass="51337">MNEPIKKKNAAVFLDRDDTLIHNSGDLGDPADVELIQGAASAIASLRGLGYKIVVVTNQGGVARGKYTESDVDAVHQRLSELLEEQTSGAKVDQYYYCPYHPQGLVEEYKHEHPDRKPAPGMLLRGAEDLELDLSSCWMVGDQMRDVQAGAAAGTRTILIREDADRLAPLTISQMENVKSEADNEIVKPDYMAKNVVEAVRIIAQQRKPETSEEINRGKGNRRWDAEAVAALQKKKKAETEEDKKKQNQADRMTGNRPFKPWASQEANYDVDERGWIKKPAAVLKEEQLHDRKLKPSEAIDKNKPEAAIKTIEGKNETQPLIEENTDKPAKTKQNLINENMPSEPATAVKVNERTVPANQKIEAAAGISSQTEPVATNRTHVSTESERTLKLILKELRQLKGVDELSALKVFAVVLQMAGVLCYIGGIWLGQQDMTIFAKCVAAGIMIQLGTIAMLLTVNSRRG</sequence>
<dbReference type="InterPro" id="IPR004446">
    <property type="entry name" value="Heptose_bisP_phosphatase"/>
</dbReference>
<name>A0A517YTG7_9BACT</name>
<keyword evidence="9" id="KW-1133">Transmembrane helix</keyword>
<feature type="compositionally biased region" description="Basic and acidic residues" evidence="8">
    <location>
        <begin position="238"/>
        <end position="249"/>
    </location>
</feature>
<evidence type="ECO:0000256" key="7">
    <source>
        <dbReference type="ARBA" id="ARBA00031828"/>
    </source>
</evidence>
<proteinExistence type="inferred from homology"/>
<comment type="similarity">
    <text evidence="2">Belongs to the GmhB family.</text>
</comment>
<evidence type="ECO:0000256" key="5">
    <source>
        <dbReference type="ARBA" id="ARBA00022801"/>
    </source>
</evidence>
<dbReference type="GO" id="GO:0005975">
    <property type="term" value="P:carbohydrate metabolic process"/>
    <property type="evidence" value="ECO:0007669"/>
    <property type="project" value="InterPro"/>
</dbReference>
<evidence type="ECO:0000256" key="8">
    <source>
        <dbReference type="SAM" id="MobiDB-lite"/>
    </source>
</evidence>
<feature type="transmembrane region" description="Helical" evidence="9">
    <location>
        <begin position="437"/>
        <end position="459"/>
    </location>
</feature>
<dbReference type="GO" id="GO:0005737">
    <property type="term" value="C:cytoplasm"/>
    <property type="evidence" value="ECO:0007669"/>
    <property type="project" value="UniProtKB-SubCell"/>
</dbReference>
<keyword evidence="5 10" id="KW-0378">Hydrolase</keyword>
<dbReference type="SUPFAM" id="SSF56784">
    <property type="entry name" value="HAD-like"/>
    <property type="match status" value="1"/>
</dbReference>
<dbReference type="InterPro" id="IPR036412">
    <property type="entry name" value="HAD-like_sf"/>
</dbReference>
<comment type="subcellular location">
    <subcellularLocation>
        <location evidence="1">Cytoplasm</location>
    </subcellularLocation>
</comment>
<evidence type="ECO:0000256" key="9">
    <source>
        <dbReference type="SAM" id="Phobius"/>
    </source>
</evidence>
<evidence type="ECO:0000313" key="10">
    <source>
        <dbReference type="EMBL" id="QDU33518.1"/>
    </source>
</evidence>
<dbReference type="AlphaFoldDB" id="A0A517YTG7"/>
<dbReference type="OrthoDB" id="9801899at2"/>
<accession>A0A517YTG7</accession>
<keyword evidence="3" id="KW-0963">Cytoplasm</keyword>
<dbReference type="KEGG" id="pcor:KS4_15680"/>
<keyword evidence="11" id="KW-1185">Reference proteome</keyword>
<dbReference type="NCBIfam" id="TIGR01662">
    <property type="entry name" value="HAD-SF-IIIA"/>
    <property type="match status" value="1"/>
</dbReference>
<dbReference type="NCBIfam" id="TIGR01656">
    <property type="entry name" value="Histidinol-ppas"/>
    <property type="match status" value="1"/>
</dbReference>
<dbReference type="GO" id="GO:0046872">
    <property type="term" value="F:metal ion binding"/>
    <property type="evidence" value="ECO:0007669"/>
    <property type="project" value="UniProtKB-KW"/>
</dbReference>
<dbReference type="GO" id="GO:0016791">
    <property type="term" value="F:phosphatase activity"/>
    <property type="evidence" value="ECO:0007669"/>
    <property type="project" value="InterPro"/>
</dbReference>
<dbReference type="CDD" id="cd07503">
    <property type="entry name" value="HAD_HisB-N"/>
    <property type="match status" value="1"/>
</dbReference>
<feature type="region of interest" description="Disordered" evidence="8">
    <location>
        <begin position="233"/>
        <end position="262"/>
    </location>
</feature>
<evidence type="ECO:0000256" key="3">
    <source>
        <dbReference type="ARBA" id="ARBA00022490"/>
    </source>
</evidence>
<dbReference type="InterPro" id="IPR006543">
    <property type="entry name" value="Histidinol-phos"/>
</dbReference>
<reference evidence="10 11" key="1">
    <citation type="submission" date="2019-02" db="EMBL/GenBank/DDBJ databases">
        <title>Deep-cultivation of Planctomycetes and their phenomic and genomic characterization uncovers novel biology.</title>
        <authorList>
            <person name="Wiegand S."/>
            <person name="Jogler M."/>
            <person name="Boedeker C."/>
            <person name="Pinto D."/>
            <person name="Vollmers J."/>
            <person name="Rivas-Marin E."/>
            <person name="Kohn T."/>
            <person name="Peeters S.H."/>
            <person name="Heuer A."/>
            <person name="Rast P."/>
            <person name="Oberbeckmann S."/>
            <person name="Bunk B."/>
            <person name="Jeske O."/>
            <person name="Meyerdierks A."/>
            <person name="Storesund J.E."/>
            <person name="Kallscheuer N."/>
            <person name="Luecker S."/>
            <person name="Lage O.M."/>
            <person name="Pohl T."/>
            <person name="Merkel B.J."/>
            <person name="Hornburger P."/>
            <person name="Mueller R.-W."/>
            <person name="Bruemmer F."/>
            <person name="Labrenz M."/>
            <person name="Spormann A.M."/>
            <person name="Op den Camp H."/>
            <person name="Overmann J."/>
            <person name="Amann R."/>
            <person name="Jetten M.S.M."/>
            <person name="Mascher T."/>
            <person name="Medema M.H."/>
            <person name="Devos D.P."/>
            <person name="Kaster A.-K."/>
            <person name="Ovreas L."/>
            <person name="Rohde M."/>
            <person name="Galperin M.Y."/>
            <person name="Jogler C."/>
        </authorList>
    </citation>
    <scope>NUCLEOTIDE SEQUENCE [LARGE SCALE GENOMIC DNA]</scope>
    <source>
        <strain evidence="10 11">KS4</strain>
    </source>
</reference>
<feature type="transmembrane region" description="Helical" evidence="9">
    <location>
        <begin position="408"/>
        <end position="431"/>
    </location>
</feature>
<dbReference type="InterPro" id="IPR006549">
    <property type="entry name" value="HAD-SF_hydro_IIIA"/>
</dbReference>
<protein>
    <recommendedName>
        <fullName evidence="7">D,D-heptose 1,7-bisphosphate phosphatase</fullName>
    </recommendedName>
</protein>
<dbReference type="PANTHER" id="PTHR42891">
    <property type="entry name" value="D-GLYCERO-BETA-D-MANNO-HEPTOSE-1,7-BISPHOSPHATE 7-PHOSPHATASE"/>
    <property type="match status" value="1"/>
</dbReference>
<dbReference type="Gene3D" id="3.40.50.1000">
    <property type="entry name" value="HAD superfamily/HAD-like"/>
    <property type="match status" value="1"/>
</dbReference>
<dbReference type="EMBL" id="CP036425">
    <property type="protein sequence ID" value="QDU33518.1"/>
    <property type="molecule type" value="Genomic_DNA"/>
</dbReference>
<dbReference type="Proteomes" id="UP000317369">
    <property type="component" value="Chromosome"/>
</dbReference>
<evidence type="ECO:0000256" key="4">
    <source>
        <dbReference type="ARBA" id="ARBA00022723"/>
    </source>
</evidence>
<dbReference type="Pfam" id="PF13242">
    <property type="entry name" value="Hydrolase_like"/>
    <property type="match status" value="1"/>
</dbReference>
<dbReference type="PANTHER" id="PTHR42891:SF1">
    <property type="entry name" value="D-GLYCERO-BETA-D-MANNO-HEPTOSE-1,7-BISPHOSPHATE 7-PHOSPHATASE"/>
    <property type="match status" value="1"/>
</dbReference>
<dbReference type="RefSeq" id="WP_145076620.1">
    <property type="nucleotide sequence ID" value="NZ_CP036425.1"/>
</dbReference>
<keyword evidence="6" id="KW-0119">Carbohydrate metabolism</keyword>
<gene>
    <name evidence="10" type="primary">gmhB</name>
    <name evidence="10" type="ORF">KS4_15680</name>
</gene>
<evidence type="ECO:0000256" key="1">
    <source>
        <dbReference type="ARBA" id="ARBA00004496"/>
    </source>
</evidence>
<keyword evidence="9" id="KW-0472">Membrane</keyword>